<feature type="signal peptide" evidence="7">
    <location>
        <begin position="1"/>
        <end position="27"/>
    </location>
</feature>
<dbReference type="Pfam" id="PF00003">
    <property type="entry name" value="7tm_3"/>
    <property type="match status" value="1"/>
</dbReference>
<feature type="transmembrane region" description="Helical" evidence="6">
    <location>
        <begin position="505"/>
        <end position="524"/>
    </location>
</feature>
<dbReference type="AlphaFoldDB" id="A0A6J2XMU1"/>
<feature type="transmembrane region" description="Helical" evidence="6">
    <location>
        <begin position="378"/>
        <end position="398"/>
    </location>
</feature>
<dbReference type="InParanoid" id="A0A6J2XMU1"/>
<evidence type="ECO:0000256" key="6">
    <source>
        <dbReference type="SAM" id="Phobius"/>
    </source>
</evidence>
<evidence type="ECO:0000256" key="7">
    <source>
        <dbReference type="SAM" id="SignalP"/>
    </source>
</evidence>
<feature type="transmembrane region" description="Helical" evidence="6">
    <location>
        <begin position="410"/>
        <end position="429"/>
    </location>
</feature>
<dbReference type="CDD" id="cd13953">
    <property type="entry name" value="7tm_classC_mGluR-like"/>
    <property type="match status" value="1"/>
</dbReference>
<gene>
    <name evidence="10" type="primary">LOC115879929</name>
</gene>
<feature type="transmembrane region" description="Helical" evidence="6">
    <location>
        <begin position="536"/>
        <end position="556"/>
    </location>
</feature>
<dbReference type="PROSITE" id="PS50259">
    <property type="entry name" value="G_PROTEIN_RECEP_F3_4"/>
    <property type="match status" value="1"/>
</dbReference>
<dbReference type="GeneID" id="115879929"/>
<dbReference type="InterPro" id="IPR050726">
    <property type="entry name" value="mGluR"/>
</dbReference>
<dbReference type="OrthoDB" id="9880600at2759"/>
<feature type="transmembrane region" description="Helical" evidence="6">
    <location>
        <begin position="474"/>
        <end position="493"/>
    </location>
</feature>
<evidence type="ECO:0000259" key="8">
    <source>
        <dbReference type="PROSITE" id="PS50259"/>
    </source>
</evidence>
<protein>
    <submittedName>
        <fullName evidence="10">Uncharacterized protein LOC115879929 isoform X1</fullName>
    </submittedName>
</protein>
<dbReference type="KEGG" id="soy:115879929"/>
<proteinExistence type="predicted"/>
<keyword evidence="7" id="KW-0732">Signal</keyword>
<keyword evidence="4 6" id="KW-0472">Membrane</keyword>
<organism evidence="9 10">
    <name type="scientific">Sitophilus oryzae</name>
    <name type="common">Rice weevil</name>
    <name type="synonym">Curculio oryzae</name>
    <dbReference type="NCBI Taxonomy" id="7048"/>
    <lineage>
        <taxon>Eukaryota</taxon>
        <taxon>Metazoa</taxon>
        <taxon>Ecdysozoa</taxon>
        <taxon>Arthropoda</taxon>
        <taxon>Hexapoda</taxon>
        <taxon>Insecta</taxon>
        <taxon>Pterygota</taxon>
        <taxon>Neoptera</taxon>
        <taxon>Endopterygota</taxon>
        <taxon>Coleoptera</taxon>
        <taxon>Polyphaga</taxon>
        <taxon>Cucujiformia</taxon>
        <taxon>Curculionidae</taxon>
        <taxon>Dryophthorinae</taxon>
        <taxon>Sitophilus</taxon>
    </lineage>
</organism>
<feature type="transmembrane region" description="Helical" evidence="6">
    <location>
        <begin position="341"/>
        <end position="366"/>
    </location>
</feature>
<evidence type="ECO:0000313" key="9">
    <source>
        <dbReference type="Proteomes" id="UP000504635"/>
    </source>
</evidence>
<dbReference type="Proteomes" id="UP000504635">
    <property type="component" value="Unplaced"/>
</dbReference>
<keyword evidence="2 6" id="KW-0812">Transmembrane</keyword>
<dbReference type="PANTHER" id="PTHR24060">
    <property type="entry name" value="METABOTROPIC GLUTAMATE RECEPTOR"/>
    <property type="match status" value="1"/>
</dbReference>
<dbReference type="GO" id="GO:0004930">
    <property type="term" value="F:G protein-coupled receptor activity"/>
    <property type="evidence" value="ECO:0007669"/>
    <property type="project" value="InterPro"/>
</dbReference>
<dbReference type="GO" id="GO:0016020">
    <property type="term" value="C:membrane"/>
    <property type="evidence" value="ECO:0007669"/>
    <property type="project" value="UniProtKB-SubCell"/>
</dbReference>
<keyword evidence="9" id="KW-1185">Reference proteome</keyword>
<name>A0A6J2XMU1_SITOR</name>
<evidence type="ECO:0000256" key="4">
    <source>
        <dbReference type="ARBA" id="ARBA00023136"/>
    </source>
</evidence>
<feature type="transmembrane region" description="Helical" evidence="6">
    <location>
        <begin position="305"/>
        <end position="329"/>
    </location>
</feature>
<keyword evidence="5" id="KW-0325">Glycoprotein</keyword>
<comment type="subcellular location">
    <subcellularLocation>
        <location evidence="1">Membrane</location>
        <topology evidence="1">Multi-pass membrane protein</topology>
    </subcellularLocation>
</comment>
<evidence type="ECO:0000256" key="2">
    <source>
        <dbReference type="ARBA" id="ARBA00022692"/>
    </source>
</evidence>
<reference evidence="10" key="1">
    <citation type="submission" date="2025-08" db="UniProtKB">
        <authorList>
            <consortium name="RefSeq"/>
        </authorList>
    </citation>
    <scope>IDENTIFICATION</scope>
    <source>
        <tissue evidence="10">Gonads</tissue>
    </source>
</reference>
<sequence length="689" mass="77095">MAGTFVRIVTLAAVCVVLPLAAQDRHARSGDLDRGPPEVLPQSVLPFRGRNKFIFLDNGDIKREPPGAGLTPVLPSFKGRNKFIVFEEISSPSTEVPPYKGKNRFVFLDNSDSKHESRVFHEQEESELVVPSQDNDFFRPGVIFEKPVVRKQLKTPSDVYEDVDGVPTEYPRDENRVNQKRRDLKIPADLEEGRTTFNRSEILSYFQNLRHKVPSAAPENDLKNRQMRTGQYSGNNMRHVVFDRDDEEESMALQRKIEMSTEFFLVPSTSTPLVTSSSASGVHITKTIFQSDENKIAGVFRNEVWVIPVLALSAITMILIAGFEVFVLCKAWRTTPSRRHLFLGQMLLLGLFSCAGLASICAASPSQFTCALMRFGTGVAYTIVFASLLVKCVFLISLNGGVYLPAPYQGLLLMFAILIQVAIAVQWLLTSPPQIDFVTVEHVVYQNRNRLLVTAADISTSQSIPLCRTPYVDILLSLIYVIFLIVFVTVLAVKSRGIRDNYREATYIGLSVGCSIPIWLIWTVSGLVVGERHRDACIAFGLVVMAIMVFLIMFMPKGRQLAAMGKEGVYVEDREERFSSLSRAGSGYSPSFFHFKPIKQGLSHGTTHKHQHITTLGGDVALYPAPPSYTRLYQYYTSPPGYYSTRYLSGGLYLRPDDGNLYTTLEPTLSSNPNVYFQRGNGLHPGMMY</sequence>
<evidence type="ECO:0000256" key="3">
    <source>
        <dbReference type="ARBA" id="ARBA00022989"/>
    </source>
</evidence>
<feature type="chain" id="PRO_5027015984" evidence="7">
    <location>
        <begin position="28"/>
        <end position="689"/>
    </location>
</feature>
<feature type="domain" description="G-protein coupled receptors family 3 profile" evidence="8">
    <location>
        <begin position="343"/>
        <end position="577"/>
    </location>
</feature>
<dbReference type="InterPro" id="IPR017978">
    <property type="entry name" value="GPCR_3_C"/>
</dbReference>
<keyword evidence="3 6" id="KW-1133">Transmembrane helix</keyword>
<evidence type="ECO:0000313" key="10">
    <source>
        <dbReference type="RefSeq" id="XP_030752848.1"/>
    </source>
</evidence>
<dbReference type="FunCoup" id="A0A6J2XMU1">
    <property type="interactions" value="21"/>
</dbReference>
<evidence type="ECO:0000256" key="5">
    <source>
        <dbReference type="ARBA" id="ARBA00023180"/>
    </source>
</evidence>
<accession>A0A6J2XMU1</accession>
<dbReference type="RefSeq" id="XP_030752848.1">
    <property type="nucleotide sequence ID" value="XM_030896988.1"/>
</dbReference>
<evidence type="ECO:0000256" key="1">
    <source>
        <dbReference type="ARBA" id="ARBA00004141"/>
    </source>
</evidence>